<dbReference type="Proteomes" id="UP000177720">
    <property type="component" value="Unassembled WGS sequence"/>
</dbReference>
<feature type="domain" description="Glycosyltransferase 2-like" evidence="13">
    <location>
        <begin position="20"/>
        <end position="189"/>
    </location>
</feature>
<keyword evidence="10" id="KW-1133">Transmembrane helix</keyword>
<evidence type="ECO:0000256" key="4">
    <source>
        <dbReference type="ARBA" id="ARBA00012583"/>
    </source>
</evidence>
<keyword evidence="8" id="KW-0256">Endoplasmic reticulum</keyword>
<evidence type="ECO:0000256" key="9">
    <source>
        <dbReference type="ARBA" id="ARBA00022968"/>
    </source>
</evidence>
<comment type="pathway">
    <text evidence="2">Protein modification; protein glycosylation.</text>
</comment>
<gene>
    <name evidence="14" type="ORF">A2Y47_02010</name>
</gene>
<comment type="caution">
    <text evidence="14">The sequence shown here is derived from an EMBL/GenBank/DDBJ whole genome shotgun (WGS) entry which is preliminary data.</text>
</comment>
<dbReference type="InterPro" id="IPR001173">
    <property type="entry name" value="Glyco_trans_2-like"/>
</dbReference>
<dbReference type="CDD" id="cd04188">
    <property type="entry name" value="DPG_synthase"/>
    <property type="match status" value="1"/>
</dbReference>
<evidence type="ECO:0000313" key="14">
    <source>
        <dbReference type="EMBL" id="OGF93979.1"/>
    </source>
</evidence>
<evidence type="ECO:0000256" key="2">
    <source>
        <dbReference type="ARBA" id="ARBA00004922"/>
    </source>
</evidence>
<accession>A0A1F5Y1K5</accession>
<dbReference type="InterPro" id="IPR029044">
    <property type="entry name" value="Nucleotide-diphossugar_trans"/>
</dbReference>
<name>A0A1F5Y1K5_9BACT</name>
<dbReference type="AlphaFoldDB" id="A0A1F5Y1K5"/>
<sequence>MRIHIKSRKSKKSGITPFLSVIIPAYNEEERIAQTLIRIDQYLSFKKYAYEIIVVDDGSSDNTVALVSKLSRKVGHISILKNKKNRGKGFAVRTGMRKAQGRIRLFMDADNSVDISHLDEFIRHLESGFDIVIGSIKIGEQRATERNGIHRRILGSLANFLIRALATPKIKDTQRGFKLFSARAAKKIFSRQTINRFGFDIELLVIARKNGYRIKEIPVVWDNPAGSKVGLSSYVFTLVELLRIAANRAVGKYNF</sequence>
<evidence type="ECO:0000256" key="10">
    <source>
        <dbReference type="ARBA" id="ARBA00022989"/>
    </source>
</evidence>
<evidence type="ECO:0000256" key="3">
    <source>
        <dbReference type="ARBA" id="ARBA00006739"/>
    </source>
</evidence>
<reference evidence="14 15" key="1">
    <citation type="journal article" date="2016" name="Nat. Commun.">
        <title>Thousands of microbial genomes shed light on interconnected biogeochemical processes in an aquifer system.</title>
        <authorList>
            <person name="Anantharaman K."/>
            <person name="Brown C.T."/>
            <person name="Hug L.A."/>
            <person name="Sharon I."/>
            <person name="Castelle C.J."/>
            <person name="Probst A.J."/>
            <person name="Thomas B.C."/>
            <person name="Singh A."/>
            <person name="Wilkins M.J."/>
            <person name="Karaoz U."/>
            <person name="Brodie E.L."/>
            <person name="Williams K.H."/>
            <person name="Hubbard S.S."/>
            <person name="Banfield J.F."/>
        </authorList>
    </citation>
    <scope>NUCLEOTIDE SEQUENCE [LARGE SCALE GENOMIC DNA]</scope>
</reference>
<comment type="subcellular location">
    <subcellularLocation>
        <location evidence="1">Endoplasmic reticulum membrane</location>
        <topology evidence="1">Single-pass membrane protein</topology>
    </subcellularLocation>
</comment>
<dbReference type="GO" id="GO:0004581">
    <property type="term" value="F:dolichyl-phosphate beta-glucosyltransferase activity"/>
    <property type="evidence" value="ECO:0007669"/>
    <property type="project" value="UniProtKB-EC"/>
</dbReference>
<dbReference type="InterPro" id="IPR035518">
    <property type="entry name" value="DPG_synthase"/>
</dbReference>
<keyword evidence="11" id="KW-0472">Membrane</keyword>
<comment type="catalytic activity">
    <reaction evidence="12">
        <text>a di-trans,poly-cis-dolichyl phosphate + UDP-alpha-D-glucose = a di-trans,poly-cis-dolichyl beta-D-glucosyl phosphate + UDP</text>
        <dbReference type="Rhea" id="RHEA:15401"/>
        <dbReference type="Rhea" id="RHEA-COMP:19498"/>
        <dbReference type="Rhea" id="RHEA-COMP:19502"/>
        <dbReference type="ChEBI" id="CHEBI:57525"/>
        <dbReference type="ChEBI" id="CHEBI:57683"/>
        <dbReference type="ChEBI" id="CHEBI:58223"/>
        <dbReference type="ChEBI" id="CHEBI:58885"/>
        <dbReference type="EC" id="2.4.1.117"/>
    </reaction>
    <physiologicalReaction direction="left-to-right" evidence="12">
        <dbReference type="Rhea" id="RHEA:15402"/>
    </physiologicalReaction>
</comment>
<evidence type="ECO:0000256" key="12">
    <source>
        <dbReference type="ARBA" id="ARBA00045097"/>
    </source>
</evidence>
<evidence type="ECO:0000256" key="1">
    <source>
        <dbReference type="ARBA" id="ARBA00004389"/>
    </source>
</evidence>
<dbReference type="EMBL" id="MFIN01000057">
    <property type="protein sequence ID" value="OGF93979.1"/>
    <property type="molecule type" value="Genomic_DNA"/>
</dbReference>
<evidence type="ECO:0000259" key="13">
    <source>
        <dbReference type="Pfam" id="PF00535"/>
    </source>
</evidence>
<evidence type="ECO:0000256" key="11">
    <source>
        <dbReference type="ARBA" id="ARBA00023136"/>
    </source>
</evidence>
<evidence type="ECO:0000256" key="8">
    <source>
        <dbReference type="ARBA" id="ARBA00022824"/>
    </source>
</evidence>
<dbReference type="Pfam" id="PF00535">
    <property type="entry name" value="Glycos_transf_2"/>
    <property type="match status" value="1"/>
</dbReference>
<evidence type="ECO:0000256" key="6">
    <source>
        <dbReference type="ARBA" id="ARBA00022679"/>
    </source>
</evidence>
<keyword evidence="9" id="KW-0735">Signal-anchor</keyword>
<proteinExistence type="inferred from homology"/>
<dbReference type="EC" id="2.4.1.117" evidence="4"/>
<dbReference type="Gene3D" id="3.90.550.10">
    <property type="entry name" value="Spore Coat Polysaccharide Biosynthesis Protein SpsA, Chain A"/>
    <property type="match status" value="1"/>
</dbReference>
<evidence type="ECO:0000256" key="7">
    <source>
        <dbReference type="ARBA" id="ARBA00022692"/>
    </source>
</evidence>
<keyword evidence="7" id="KW-0812">Transmembrane</keyword>
<keyword evidence="6" id="KW-0808">Transferase</keyword>
<comment type="similarity">
    <text evidence="3">Belongs to the glycosyltransferase 2 family.</text>
</comment>
<evidence type="ECO:0000313" key="15">
    <source>
        <dbReference type="Proteomes" id="UP000177720"/>
    </source>
</evidence>
<keyword evidence="5" id="KW-0328">Glycosyltransferase</keyword>
<protein>
    <recommendedName>
        <fullName evidence="4">dolichyl-phosphate beta-glucosyltransferase</fullName>
        <ecNumber evidence="4">2.4.1.117</ecNumber>
    </recommendedName>
</protein>
<evidence type="ECO:0000256" key="5">
    <source>
        <dbReference type="ARBA" id="ARBA00022676"/>
    </source>
</evidence>
<organism evidence="14 15">
    <name type="scientific">Candidatus Giovannonibacteria bacterium RIFCSPLOWO2_12_43_8</name>
    <dbReference type="NCBI Taxonomy" id="1798361"/>
    <lineage>
        <taxon>Bacteria</taxon>
        <taxon>Candidatus Giovannoniibacteriota</taxon>
    </lineage>
</organism>
<dbReference type="SUPFAM" id="SSF53448">
    <property type="entry name" value="Nucleotide-diphospho-sugar transferases"/>
    <property type="match status" value="1"/>
</dbReference>
<dbReference type="PANTHER" id="PTHR10859:SF91">
    <property type="entry name" value="DOLICHYL-PHOSPHATE BETA-GLUCOSYLTRANSFERASE"/>
    <property type="match status" value="1"/>
</dbReference>
<dbReference type="PANTHER" id="PTHR10859">
    <property type="entry name" value="GLYCOSYL TRANSFERASE"/>
    <property type="match status" value="1"/>
</dbReference>
<dbReference type="GO" id="GO:0006487">
    <property type="term" value="P:protein N-linked glycosylation"/>
    <property type="evidence" value="ECO:0007669"/>
    <property type="project" value="TreeGrafter"/>
</dbReference>